<feature type="compositionally biased region" description="Polar residues" evidence="1">
    <location>
        <begin position="304"/>
        <end position="313"/>
    </location>
</feature>
<name>A0A8C6B7A7_MONMO</name>
<feature type="compositionally biased region" description="Basic and acidic residues" evidence="1">
    <location>
        <begin position="315"/>
        <end position="334"/>
    </location>
</feature>
<evidence type="ECO:0000256" key="1">
    <source>
        <dbReference type="SAM" id="MobiDB-lite"/>
    </source>
</evidence>
<feature type="compositionally biased region" description="Low complexity" evidence="1">
    <location>
        <begin position="252"/>
        <end position="261"/>
    </location>
</feature>
<feature type="compositionally biased region" description="Basic residues" evidence="1">
    <location>
        <begin position="216"/>
        <end position="225"/>
    </location>
</feature>
<reference evidence="2" key="2">
    <citation type="submission" date="2025-09" db="UniProtKB">
        <authorList>
            <consortium name="Ensembl"/>
        </authorList>
    </citation>
    <scope>IDENTIFICATION</scope>
</reference>
<sequence length="397" mass="43482">MAAIPKTVGLVKLGKQVRQDRRGSRKTGAAPIRSVFSRILCFTRWAEGSSSPTPRPPDAPPPSFPIDCPLRPGCPLGVAAVPKLCKEFGLLDWGVDIVDIFRRLVENDPQGLRRIRVGGSGRQLFPPDHFCYEGETTGQNDKAKEAERLGTYCGLQKSFLYPPRGSKPCPQSPSASASCLSDSDNLLQVAMPQKLLLTEEVRLYLVSEQERMKQKAEKKRLKKKVAGGQKEWGPRGTWGREEERTLDGIADGDGSPPSSSGNPAQGQCCEEEDSLDLSSTFVSLALFKVVDWPPSACREKGLSQEPQGRSLGSTPKEESSRQSHKAEVRRRAEEPQLEPVEGASLELLAAALQQTPSEPSYPLSSPEFGTSFAQIGFHHKAVVLFTQASKLNPRDHR</sequence>
<protein>
    <submittedName>
        <fullName evidence="2">Uncharacterized protein</fullName>
    </submittedName>
</protein>
<keyword evidence="3" id="KW-1185">Reference proteome</keyword>
<dbReference type="PANTHER" id="PTHR47678:SF1">
    <property type="entry name" value="TETRATRICOPEPTIDE REPEAT PROTEIN 31"/>
    <property type="match status" value="1"/>
</dbReference>
<dbReference type="Proteomes" id="UP000694561">
    <property type="component" value="Unplaced"/>
</dbReference>
<feature type="region of interest" description="Disordered" evidence="1">
    <location>
        <begin position="215"/>
        <end position="272"/>
    </location>
</feature>
<dbReference type="PANTHER" id="PTHR47678">
    <property type="entry name" value="TETRATRICOPEPTIDE REPEAT PROTEIN 31"/>
    <property type="match status" value="1"/>
</dbReference>
<organism evidence="2 3">
    <name type="scientific">Monodon monoceros</name>
    <name type="common">Narwhal</name>
    <name type="synonym">Ceratodon monodon</name>
    <dbReference type="NCBI Taxonomy" id="40151"/>
    <lineage>
        <taxon>Eukaryota</taxon>
        <taxon>Metazoa</taxon>
        <taxon>Chordata</taxon>
        <taxon>Craniata</taxon>
        <taxon>Vertebrata</taxon>
        <taxon>Euteleostomi</taxon>
        <taxon>Mammalia</taxon>
        <taxon>Eutheria</taxon>
        <taxon>Laurasiatheria</taxon>
        <taxon>Artiodactyla</taxon>
        <taxon>Whippomorpha</taxon>
        <taxon>Cetacea</taxon>
        <taxon>Odontoceti</taxon>
        <taxon>Monodontidae</taxon>
        <taxon>Monodon</taxon>
    </lineage>
</organism>
<proteinExistence type="predicted"/>
<reference evidence="2" key="1">
    <citation type="submission" date="2025-08" db="UniProtKB">
        <authorList>
            <consortium name="Ensembl"/>
        </authorList>
    </citation>
    <scope>IDENTIFICATION</scope>
</reference>
<dbReference type="Ensembl" id="ENSMMNT00015011511.1">
    <property type="protein sequence ID" value="ENSMMNP00015010515.1"/>
    <property type="gene ID" value="ENSMMNG00015007738.1"/>
</dbReference>
<dbReference type="AlphaFoldDB" id="A0A8C6B7A7"/>
<accession>A0A8C6B7A7</accession>
<dbReference type="GeneTree" id="ENSGT00940000161036"/>
<evidence type="ECO:0000313" key="3">
    <source>
        <dbReference type="Proteomes" id="UP000694561"/>
    </source>
</evidence>
<feature type="region of interest" description="Disordered" evidence="1">
    <location>
        <begin position="297"/>
        <end position="344"/>
    </location>
</feature>
<evidence type="ECO:0000313" key="2">
    <source>
        <dbReference type="Ensembl" id="ENSMMNP00015010515.1"/>
    </source>
</evidence>